<comment type="caution">
    <text evidence="12">The sequence shown here is derived from an EMBL/GenBank/DDBJ whole genome shotgun (WGS) entry which is preliminary data.</text>
</comment>
<evidence type="ECO:0000259" key="11">
    <source>
        <dbReference type="PROSITE" id="PS52015"/>
    </source>
</evidence>
<dbReference type="SUPFAM" id="SSF74653">
    <property type="entry name" value="TolA/TonB C-terminal domain"/>
    <property type="match status" value="1"/>
</dbReference>
<dbReference type="GO" id="GO:0005886">
    <property type="term" value="C:plasma membrane"/>
    <property type="evidence" value="ECO:0007669"/>
    <property type="project" value="UniProtKB-SubCell"/>
</dbReference>
<evidence type="ECO:0000256" key="3">
    <source>
        <dbReference type="ARBA" id="ARBA00022448"/>
    </source>
</evidence>
<dbReference type="InterPro" id="IPR006260">
    <property type="entry name" value="TonB/TolA_C"/>
</dbReference>
<dbReference type="PROSITE" id="PS52015">
    <property type="entry name" value="TONB_CTD"/>
    <property type="match status" value="1"/>
</dbReference>
<evidence type="ECO:0000256" key="1">
    <source>
        <dbReference type="ARBA" id="ARBA00004383"/>
    </source>
</evidence>
<keyword evidence="13" id="KW-1185">Reference proteome</keyword>
<dbReference type="Gene3D" id="3.30.1150.10">
    <property type="match status" value="1"/>
</dbReference>
<organism evidence="12 13">
    <name type="scientific">Paramagnetospirillum caucaseum</name>
    <dbReference type="NCBI Taxonomy" id="1244869"/>
    <lineage>
        <taxon>Bacteria</taxon>
        <taxon>Pseudomonadati</taxon>
        <taxon>Pseudomonadota</taxon>
        <taxon>Alphaproteobacteria</taxon>
        <taxon>Rhodospirillales</taxon>
        <taxon>Magnetospirillaceae</taxon>
        <taxon>Paramagnetospirillum</taxon>
    </lineage>
</organism>
<evidence type="ECO:0000256" key="4">
    <source>
        <dbReference type="ARBA" id="ARBA00022475"/>
    </source>
</evidence>
<dbReference type="AlphaFoldDB" id="M3ACK4"/>
<dbReference type="RefSeq" id="WP_008616742.1">
    <property type="nucleotide sequence ID" value="NZ_AONQ01000020.1"/>
</dbReference>
<comment type="subcellular location">
    <subcellularLocation>
        <location evidence="1">Cell inner membrane</location>
        <topology evidence="1">Single-pass membrane protein</topology>
        <orientation evidence="1">Periplasmic side</orientation>
    </subcellularLocation>
</comment>
<keyword evidence="5" id="KW-0997">Cell inner membrane</keyword>
<keyword evidence="6" id="KW-0812">Transmembrane</keyword>
<protein>
    <submittedName>
        <fullName evidence="12">Periplasmic protein TonB</fullName>
    </submittedName>
</protein>
<keyword evidence="4" id="KW-1003">Cell membrane</keyword>
<dbReference type="Proteomes" id="UP000011744">
    <property type="component" value="Unassembled WGS sequence"/>
</dbReference>
<keyword evidence="7" id="KW-0653">Protein transport</keyword>
<dbReference type="PANTHER" id="PTHR33446:SF2">
    <property type="entry name" value="PROTEIN TONB"/>
    <property type="match status" value="1"/>
</dbReference>
<evidence type="ECO:0000313" key="12">
    <source>
        <dbReference type="EMBL" id="EME70254.1"/>
    </source>
</evidence>
<dbReference type="InterPro" id="IPR051045">
    <property type="entry name" value="TonB-dependent_transducer"/>
</dbReference>
<sequence length="216" mass="22753">MSYAAARQSSPSKRLTGLAGVVALHAAAVYALVSGLGHQAVEFLKAPVETKIVAELVKPPEPPKVEPPPPQPKVVKPPPPAYAPPPRVKPQAPPPAAITAVTDVAPTAPPPPPVTAPAPAEAPVTVKPSLDQGRYCPPPQYPPAARRAGETGAVVLKFLIDADGSVMESVVDSSSGFERLDEAARQALSVCRFRPGTVDGRPERSWARIRYVWKLQ</sequence>
<evidence type="ECO:0000256" key="9">
    <source>
        <dbReference type="ARBA" id="ARBA00023136"/>
    </source>
</evidence>
<evidence type="ECO:0000256" key="10">
    <source>
        <dbReference type="SAM" id="MobiDB-lite"/>
    </source>
</evidence>
<feature type="domain" description="TonB C-terminal" evidence="11">
    <location>
        <begin position="126"/>
        <end position="216"/>
    </location>
</feature>
<evidence type="ECO:0000256" key="8">
    <source>
        <dbReference type="ARBA" id="ARBA00022989"/>
    </source>
</evidence>
<dbReference type="EMBL" id="AONQ01000020">
    <property type="protein sequence ID" value="EME70254.1"/>
    <property type="molecule type" value="Genomic_DNA"/>
</dbReference>
<dbReference type="GO" id="GO:0055085">
    <property type="term" value="P:transmembrane transport"/>
    <property type="evidence" value="ECO:0007669"/>
    <property type="project" value="InterPro"/>
</dbReference>
<keyword evidence="3" id="KW-0813">Transport</keyword>
<reference evidence="12 13" key="1">
    <citation type="journal article" date="2014" name="Genome Announc.">
        <title>Draft Genome Sequence of Magnetospirillum sp. Strain SO-1, a Freshwater Magnetotactic Bacterium Isolated from the Ol'khovka River, Russia.</title>
        <authorList>
            <person name="Grouzdev D.S."/>
            <person name="Dziuba M.V."/>
            <person name="Sukhacheva M.S."/>
            <person name="Mardanov A.V."/>
            <person name="Beletskiy A.V."/>
            <person name="Kuznetsov B.B."/>
            <person name="Skryabin K.G."/>
        </authorList>
    </citation>
    <scope>NUCLEOTIDE SEQUENCE [LARGE SCALE GENOMIC DNA]</scope>
    <source>
        <strain evidence="12 13">SO-1</strain>
    </source>
</reference>
<dbReference type="InterPro" id="IPR037682">
    <property type="entry name" value="TonB_C"/>
</dbReference>
<dbReference type="PANTHER" id="PTHR33446">
    <property type="entry name" value="PROTEIN TONB-RELATED"/>
    <property type="match status" value="1"/>
</dbReference>
<dbReference type="NCBIfam" id="TIGR01352">
    <property type="entry name" value="tonB_Cterm"/>
    <property type="match status" value="1"/>
</dbReference>
<keyword evidence="9" id="KW-0472">Membrane</keyword>
<evidence type="ECO:0000256" key="5">
    <source>
        <dbReference type="ARBA" id="ARBA00022519"/>
    </source>
</evidence>
<gene>
    <name evidence="12" type="ORF">H261_09352</name>
</gene>
<comment type="similarity">
    <text evidence="2">Belongs to the TonB family.</text>
</comment>
<keyword evidence="8" id="KW-1133">Transmembrane helix</keyword>
<accession>M3ACK4</accession>
<proteinExistence type="inferred from homology"/>
<dbReference type="PATRIC" id="fig|1244869.3.peg.1890"/>
<dbReference type="Pfam" id="PF03544">
    <property type="entry name" value="TonB_C"/>
    <property type="match status" value="1"/>
</dbReference>
<dbReference type="eggNOG" id="COG0810">
    <property type="taxonomic scope" value="Bacteria"/>
</dbReference>
<feature type="region of interest" description="Disordered" evidence="10">
    <location>
        <begin position="59"/>
        <end position="94"/>
    </location>
</feature>
<evidence type="ECO:0000256" key="7">
    <source>
        <dbReference type="ARBA" id="ARBA00022927"/>
    </source>
</evidence>
<dbReference type="STRING" id="1244869.H261_09352"/>
<evidence type="ECO:0000256" key="2">
    <source>
        <dbReference type="ARBA" id="ARBA00006555"/>
    </source>
</evidence>
<evidence type="ECO:0000313" key="13">
    <source>
        <dbReference type="Proteomes" id="UP000011744"/>
    </source>
</evidence>
<evidence type="ECO:0000256" key="6">
    <source>
        <dbReference type="ARBA" id="ARBA00022692"/>
    </source>
</evidence>
<name>M3ACK4_9PROT</name>
<dbReference type="GO" id="GO:0015031">
    <property type="term" value="P:protein transport"/>
    <property type="evidence" value="ECO:0007669"/>
    <property type="project" value="UniProtKB-KW"/>
</dbReference>